<reference evidence="3" key="1">
    <citation type="journal article" date="2024" name="Algal Res.">
        <title>Biochemical, toxicological and genomic investigation of a high-biomass producing Limnothrix strain isolated from Italian shallow drinking water reservoir.</title>
        <authorList>
            <person name="Simonazzi M."/>
            <person name="Shishido T.K."/>
            <person name="Delbaje E."/>
            <person name="Wahlsten M."/>
            <person name="Fewer D.P."/>
            <person name="Sivonen K."/>
            <person name="Pezzolesi L."/>
            <person name="Pistocchi R."/>
        </authorList>
    </citation>
    <scope>NUCLEOTIDE SEQUENCE [LARGE SCALE GENOMIC DNA]</scope>
    <source>
        <strain evidence="3">LRLZ20PSL1</strain>
    </source>
</reference>
<organism evidence="2 3">
    <name type="scientific">Limnothrix redekei LRLZ20PSL1</name>
    <dbReference type="NCBI Taxonomy" id="3112953"/>
    <lineage>
        <taxon>Bacteria</taxon>
        <taxon>Bacillati</taxon>
        <taxon>Cyanobacteriota</taxon>
        <taxon>Cyanophyceae</taxon>
        <taxon>Pseudanabaenales</taxon>
        <taxon>Pseudanabaenaceae</taxon>
        <taxon>Limnothrix</taxon>
    </lineage>
</organism>
<evidence type="ECO:0000313" key="2">
    <source>
        <dbReference type="EMBL" id="MFG3818381.1"/>
    </source>
</evidence>
<dbReference type="Proteomes" id="UP001604335">
    <property type="component" value="Unassembled WGS sequence"/>
</dbReference>
<keyword evidence="3" id="KW-1185">Reference proteome</keyword>
<proteinExistence type="predicted"/>
<feature type="domain" description="DUF4435" evidence="1">
    <location>
        <begin position="25"/>
        <end position="244"/>
    </location>
</feature>
<dbReference type="RefSeq" id="WP_393013718.1">
    <property type="nucleotide sequence ID" value="NZ_JAZAQF010000070.1"/>
</dbReference>
<dbReference type="EMBL" id="JAZAQF010000070">
    <property type="protein sequence ID" value="MFG3818381.1"/>
    <property type="molecule type" value="Genomic_DNA"/>
</dbReference>
<accession>A0ABW7CB70</accession>
<evidence type="ECO:0000259" key="1">
    <source>
        <dbReference type="Pfam" id="PF14491"/>
    </source>
</evidence>
<dbReference type="InterPro" id="IPR029492">
    <property type="entry name" value="DUF4435"/>
</dbReference>
<dbReference type="Pfam" id="PF14491">
    <property type="entry name" value="DUF4435"/>
    <property type="match status" value="1"/>
</dbReference>
<protein>
    <submittedName>
        <fullName evidence="2">DUF4435 domain-containing protein</fullName>
    </submittedName>
</protein>
<name>A0ABW7CB70_9CYAN</name>
<comment type="caution">
    <text evidence="2">The sequence shown here is derived from an EMBL/GenBank/DDBJ whole genome shotgun (WGS) entry which is preliminary data.</text>
</comment>
<sequence>MRDHISVNREANAIHMRRSTFSGAFLLIEGNSDRTFYERFIDDKECQIVVTSGKSRAISILKILEGFSFQGVVAIVDADFDRLENFVSTSPNLIQTDTHDLETMLLISPALEKVIREFGIRSDDESSRQKMTDFSNTIRTKLLDCGIPIGYLRWISLQESLDLTFDGIEFARFIDGKTLQICLRNLIREVKNKSQAHLLQTEDLQTEIENQRDDSHDPWQVCCGHDLVQILSLGLRQLASKKNKSEVKPDDLERSLRLAYEGVFFYQTQLYTKICLWESNNPTFRVLHNSSA</sequence>
<gene>
    <name evidence="2" type="ORF">VPK24_12090</name>
</gene>
<evidence type="ECO:0000313" key="3">
    <source>
        <dbReference type="Proteomes" id="UP001604335"/>
    </source>
</evidence>